<dbReference type="Proteomes" id="UP001152747">
    <property type="component" value="Unassembled WGS sequence"/>
</dbReference>
<name>A0A9P1J3Z7_9PELO</name>
<reference evidence="1" key="1">
    <citation type="submission" date="2022-11" db="EMBL/GenBank/DDBJ databases">
        <authorList>
            <person name="Kikuchi T."/>
        </authorList>
    </citation>
    <scope>NUCLEOTIDE SEQUENCE</scope>
    <source>
        <strain evidence="1">PS1010</strain>
    </source>
</reference>
<evidence type="ECO:0000313" key="2">
    <source>
        <dbReference type="Proteomes" id="UP001152747"/>
    </source>
</evidence>
<accession>A0A9P1J3Z7</accession>
<gene>
    <name evidence="1" type="ORF">CAMP_LOCUS18914</name>
</gene>
<dbReference type="AlphaFoldDB" id="A0A9P1J3Z7"/>
<proteinExistence type="predicted"/>
<sequence>MESSQLEISFELTQESFATVSKTISGSLKRRFEVEVEVEENENEPPSKSLRDFDHYWAEDTVKRVCVVKEKEEKKEEEEEDLSFLDSPDISDEQVMAEMNDEPPLDYDDYHRDFEEQLIQIQVNVELQEEIKIMSAA</sequence>
<keyword evidence="2" id="KW-1185">Reference proteome</keyword>
<comment type="caution">
    <text evidence="1">The sequence shown here is derived from an EMBL/GenBank/DDBJ whole genome shotgun (WGS) entry which is preliminary data.</text>
</comment>
<protein>
    <submittedName>
        <fullName evidence="1">Uncharacterized protein</fullName>
    </submittedName>
</protein>
<evidence type="ECO:0000313" key="1">
    <source>
        <dbReference type="EMBL" id="CAI5456277.1"/>
    </source>
</evidence>
<organism evidence="1 2">
    <name type="scientific">Caenorhabditis angaria</name>
    <dbReference type="NCBI Taxonomy" id="860376"/>
    <lineage>
        <taxon>Eukaryota</taxon>
        <taxon>Metazoa</taxon>
        <taxon>Ecdysozoa</taxon>
        <taxon>Nematoda</taxon>
        <taxon>Chromadorea</taxon>
        <taxon>Rhabditida</taxon>
        <taxon>Rhabditina</taxon>
        <taxon>Rhabditomorpha</taxon>
        <taxon>Rhabditoidea</taxon>
        <taxon>Rhabditidae</taxon>
        <taxon>Peloderinae</taxon>
        <taxon>Caenorhabditis</taxon>
    </lineage>
</organism>
<dbReference type="EMBL" id="CANHGI010000006">
    <property type="protein sequence ID" value="CAI5456277.1"/>
    <property type="molecule type" value="Genomic_DNA"/>
</dbReference>